<accession>F2DBW9</accession>
<dbReference type="EMBL" id="AK361383">
    <property type="protein sequence ID" value="BAJ92590.1"/>
    <property type="molecule type" value="mRNA"/>
</dbReference>
<proteinExistence type="evidence at transcript level"/>
<evidence type="ECO:0000256" key="1">
    <source>
        <dbReference type="SAM" id="MobiDB-lite"/>
    </source>
</evidence>
<sequence>GHSSLPRAALTSPHRPSLHLARSARPPLAPSLSSTSLPHRISPCPRSLPWFHLARSHRGLSSPPLAPTLASPPSLAGSTTDRPSAAPEPPSPAPPTPSDPRATSPRHRTAEPPRPFPEPSSMPPTSPSITGAPPSPTSPRRPPLSPEHHHCTGYVVPACSSTAPPSLIEPATLHRWFW</sequence>
<reference evidence="2" key="1">
    <citation type="journal article" date="2011" name="Plant Physiol.">
        <title>Comprehensive sequence analysis of 24,783 barley full-length cDNAs derived from 12 clone libraries.</title>
        <authorList>
            <person name="Matsumoto T."/>
            <person name="Tanaka T."/>
            <person name="Sakai H."/>
            <person name="Amano N."/>
            <person name="Kanamori H."/>
            <person name="Kurita K."/>
            <person name="Kikuta A."/>
            <person name="Kamiya K."/>
            <person name="Yamamoto M."/>
            <person name="Ikawa H."/>
            <person name="Fujii N."/>
            <person name="Hori K."/>
            <person name="Itoh T."/>
            <person name="Sato K."/>
        </authorList>
    </citation>
    <scope>NUCLEOTIDE SEQUENCE</scope>
    <source>
        <tissue evidence="2">Shoot</tissue>
    </source>
</reference>
<dbReference type="AlphaFoldDB" id="F2DBW9"/>
<organism evidence="2">
    <name type="scientific">Hordeum vulgare subsp. vulgare</name>
    <name type="common">Domesticated barley</name>
    <dbReference type="NCBI Taxonomy" id="112509"/>
    <lineage>
        <taxon>Eukaryota</taxon>
        <taxon>Viridiplantae</taxon>
        <taxon>Streptophyta</taxon>
        <taxon>Embryophyta</taxon>
        <taxon>Tracheophyta</taxon>
        <taxon>Spermatophyta</taxon>
        <taxon>Magnoliopsida</taxon>
        <taxon>Liliopsida</taxon>
        <taxon>Poales</taxon>
        <taxon>Poaceae</taxon>
        <taxon>BOP clade</taxon>
        <taxon>Pooideae</taxon>
        <taxon>Triticodae</taxon>
        <taxon>Triticeae</taxon>
        <taxon>Hordeinae</taxon>
        <taxon>Hordeum</taxon>
    </lineage>
</organism>
<protein>
    <submittedName>
        <fullName evidence="2">Predicted protein</fullName>
    </submittedName>
</protein>
<feature type="compositionally biased region" description="Low complexity" evidence="1">
    <location>
        <begin position="60"/>
        <end position="85"/>
    </location>
</feature>
<feature type="region of interest" description="Disordered" evidence="1">
    <location>
        <begin position="1"/>
        <end position="152"/>
    </location>
</feature>
<feature type="compositionally biased region" description="Pro residues" evidence="1">
    <location>
        <begin position="133"/>
        <end position="145"/>
    </location>
</feature>
<feature type="non-terminal residue" evidence="2">
    <location>
        <position position="1"/>
    </location>
</feature>
<feature type="compositionally biased region" description="Pro residues" evidence="1">
    <location>
        <begin position="86"/>
        <end position="98"/>
    </location>
</feature>
<feature type="compositionally biased region" description="Pro residues" evidence="1">
    <location>
        <begin position="112"/>
        <end position="126"/>
    </location>
</feature>
<evidence type="ECO:0000313" key="2">
    <source>
        <dbReference type="EMBL" id="BAJ92590.1"/>
    </source>
</evidence>
<name>F2DBW9_HORVV</name>
<feature type="compositionally biased region" description="Low complexity" evidence="1">
    <location>
        <begin position="18"/>
        <end position="39"/>
    </location>
</feature>